<sequence>MSEPSLQDDVLDATAEGGGLGDLPDRIPGGGRKQPATLGRHGAPC</sequence>
<proteinExistence type="predicted"/>
<dbReference type="EMBL" id="CP165727">
    <property type="protein sequence ID" value="XDV66038.1"/>
    <property type="molecule type" value="Genomic_DNA"/>
</dbReference>
<protein>
    <submittedName>
        <fullName evidence="2">Uncharacterized protein</fullName>
    </submittedName>
</protein>
<evidence type="ECO:0000256" key="1">
    <source>
        <dbReference type="SAM" id="MobiDB-lite"/>
    </source>
</evidence>
<feature type="region of interest" description="Disordered" evidence="1">
    <location>
        <begin position="1"/>
        <end position="45"/>
    </location>
</feature>
<dbReference type="AlphaFoldDB" id="A0AB39Y9S4"/>
<gene>
    <name evidence="2" type="ORF">AB5J51_25480</name>
</gene>
<dbReference type="RefSeq" id="WP_168724446.1">
    <property type="nucleotide sequence ID" value="NZ_CP165727.1"/>
</dbReference>
<accession>A0AB39Y9S4</accession>
<evidence type="ECO:0000313" key="2">
    <source>
        <dbReference type="EMBL" id="XDV66038.1"/>
    </source>
</evidence>
<organism evidence="2">
    <name type="scientific">Streptomyces sp. R33</name>
    <dbReference type="NCBI Taxonomy" id="3238629"/>
    <lineage>
        <taxon>Bacteria</taxon>
        <taxon>Bacillati</taxon>
        <taxon>Actinomycetota</taxon>
        <taxon>Actinomycetes</taxon>
        <taxon>Kitasatosporales</taxon>
        <taxon>Streptomycetaceae</taxon>
        <taxon>Streptomyces</taxon>
    </lineage>
</organism>
<reference evidence="2" key="1">
    <citation type="submission" date="2024-08" db="EMBL/GenBank/DDBJ databases">
        <authorList>
            <person name="Yu S.T."/>
        </authorList>
    </citation>
    <scope>NUCLEOTIDE SEQUENCE</scope>
    <source>
        <strain evidence="2">R33</strain>
    </source>
</reference>
<name>A0AB39Y9S4_9ACTN</name>